<keyword evidence="4 8" id="KW-0863">Zinc-finger</keyword>
<accession>A0A6A0HD04</accession>
<gene>
    <name evidence="10" type="ORF">HAZT_HAZT004377</name>
</gene>
<dbReference type="InterPro" id="IPR013087">
    <property type="entry name" value="Znf_C2H2_type"/>
</dbReference>
<dbReference type="GO" id="GO:0008270">
    <property type="term" value="F:zinc ion binding"/>
    <property type="evidence" value="ECO:0007669"/>
    <property type="project" value="UniProtKB-KW"/>
</dbReference>
<proteinExistence type="predicted"/>
<evidence type="ECO:0000256" key="4">
    <source>
        <dbReference type="ARBA" id="ARBA00022771"/>
    </source>
</evidence>
<dbReference type="FunFam" id="3.30.160.60:FF:000110">
    <property type="entry name" value="Zinc finger protein-like"/>
    <property type="match status" value="1"/>
</dbReference>
<dbReference type="PROSITE" id="PS50157">
    <property type="entry name" value="ZINC_FINGER_C2H2_2"/>
    <property type="match status" value="3"/>
</dbReference>
<dbReference type="PROSITE" id="PS00028">
    <property type="entry name" value="ZINC_FINGER_C2H2_1"/>
    <property type="match status" value="3"/>
</dbReference>
<dbReference type="GO" id="GO:0005634">
    <property type="term" value="C:nucleus"/>
    <property type="evidence" value="ECO:0007669"/>
    <property type="project" value="UniProtKB-SubCell"/>
</dbReference>
<evidence type="ECO:0000256" key="2">
    <source>
        <dbReference type="ARBA" id="ARBA00022723"/>
    </source>
</evidence>
<feature type="domain" description="C2H2-type" evidence="9">
    <location>
        <begin position="72"/>
        <end position="100"/>
    </location>
</feature>
<dbReference type="PANTHER" id="PTHR24394:SF29">
    <property type="entry name" value="MYONEURIN"/>
    <property type="match status" value="1"/>
</dbReference>
<dbReference type="EMBL" id="JQDR03002316">
    <property type="protein sequence ID" value="KAA0203154.1"/>
    <property type="molecule type" value="Genomic_DNA"/>
</dbReference>
<dbReference type="Proteomes" id="UP000711488">
    <property type="component" value="Unassembled WGS sequence"/>
</dbReference>
<keyword evidence="5" id="KW-0862">Zinc</keyword>
<evidence type="ECO:0000256" key="5">
    <source>
        <dbReference type="ARBA" id="ARBA00022833"/>
    </source>
</evidence>
<evidence type="ECO:0000256" key="7">
    <source>
        <dbReference type="ARBA" id="ARBA00023242"/>
    </source>
</evidence>
<dbReference type="SUPFAM" id="SSF57667">
    <property type="entry name" value="beta-beta-alpha zinc fingers"/>
    <property type="match status" value="2"/>
</dbReference>
<keyword evidence="7" id="KW-0539">Nucleus</keyword>
<dbReference type="InterPro" id="IPR036236">
    <property type="entry name" value="Znf_C2H2_sf"/>
</dbReference>
<feature type="domain" description="C2H2-type" evidence="9">
    <location>
        <begin position="44"/>
        <end position="66"/>
    </location>
</feature>
<evidence type="ECO:0000256" key="1">
    <source>
        <dbReference type="ARBA" id="ARBA00004123"/>
    </source>
</evidence>
<reference evidence="10" key="1">
    <citation type="submission" date="2014-08" db="EMBL/GenBank/DDBJ databases">
        <authorList>
            <person name="Murali S."/>
            <person name="Richards S."/>
            <person name="Bandaranaike D."/>
            <person name="Bellair M."/>
            <person name="Blankenburg K."/>
            <person name="Chao H."/>
            <person name="Dinh H."/>
            <person name="Doddapaneni H."/>
            <person name="Dugan-Rocha S."/>
            <person name="Elkadiri S."/>
            <person name="Gnanaolivu R."/>
            <person name="Hughes D."/>
            <person name="Lee S."/>
            <person name="Li M."/>
            <person name="Ming W."/>
            <person name="Munidasa M."/>
            <person name="Muniz J."/>
            <person name="Nguyen L."/>
            <person name="Osuji N."/>
            <person name="Pu L.-L."/>
            <person name="Puazo M."/>
            <person name="Skinner E."/>
            <person name="Qu C."/>
            <person name="Quiroz J."/>
            <person name="Raj R."/>
            <person name="Weissenberger G."/>
            <person name="Xin Y."/>
            <person name="Zou X."/>
            <person name="Han Y."/>
            <person name="Worley K."/>
            <person name="Muzny D."/>
            <person name="Gibbs R."/>
        </authorList>
    </citation>
    <scope>NUCLEOTIDE SEQUENCE</scope>
    <source>
        <strain evidence="10">HAZT.00-mixed</strain>
        <tissue evidence="10">Whole organism</tissue>
    </source>
</reference>
<comment type="caution">
    <text evidence="10">The sequence shown here is derived from an EMBL/GenBank/DDBJ whole genome shotgun (WGS) entry which is preliminary data.</text>
</comment>
<dbReference type="Pfam" id="PF00096">
    <property type="entry name" value="zf-C2H2"/>
    <property type="match status" value="2"/>
</dbReference>
<dbReference type="GO" id="GO:0003677">
    <property type="term" value="F:DNA binding"/>
    <property type="evidence" value="ECO:0007669"/>
    <property type="project" value="UniProtKB-KW"/>
</dbReference>
<name>A0A6A0HD04_HYAAZ</name>
<keyword evidence="2" id="KW-0479">Metal-binding</keyword>
<dbReference type="OrthoDB" id="6349261at2759"/>
<keyword evidence="3" id="KW-0677">Repeat</keyword>
<dbReference type="AlphaFoldDB" id="A0A6A0HD04"/>
<evidence type="ECO:0000256" key="6">
    <source>
        <dbReference type="ARBA" id="ARBA00023125"/>
    </source>
</evidence>
<comment type="subcellular location">
    <subcellularLocation>
        <location evidence="1">Nucleus</location>
    </subcellularLocation>
</comment>
<organism evidence="10">
    <name type="scientific">Hyalella azteca</name>
    <name type="common">Amphipod</name>
    <dbReference type="NCBI Taxonomy" id="294128"/>
    <lineage>
        <taxon>Eukaryota</taxon>
        <taxon>Metazoa</taxon>
        <taxon>Ecdysozoa</taxon>
        <taxon>Arthropoda</taxon>
        <taxon>Crustacea</taxon>
        <taxon>Multicrustacea</taxon>
        <taxon>Malacostraca</taxon>
        <taxon>Eumalacostraca</taxon>
        <taxon>Peracarida</taxon>
        <taxon>Amphipoda</taxon>
        <taxon>Senticaudata</taxon>
        <taxon>Talitrida</taxon>
        <taxon>Talitroidea</taxon>
        <taxon>Hyalellidae</taxon>
        <taxon>Hyalella</taxon>
    </lineage>
</organism>
<dbReference type="GO" id="GO:0000981">
    <property type="term" value="F:DNA-binding transcription factor activity, RNA polymerase II-specific"/>
    <property type="evidence" value="ECO:0007669"/>
    <property type="project" value="TreeGrafter"/>
</dbReference>
<evidence type="ECO:0000256" key="8">
    <source>
        <dbReference type="PROSITE-ProRule" id="PRU00042"/>
    </source>
</evidence>
<protein>
    <recommendedName>
        <fullName evidence="9">C2H2-type domain-containing protein</fullName>
    </recommendedName>
</protein>
<dbReference type="Gene3D" id="3.30.160.60">
    <property type="entry name" value="Classic Zinc Finger"/>
    <property type="match status" value="3"/>
</dbReference>
<dbReference type="PANTHER" id="PTHR24394">
    <property type="entry name" value="ZINC FINGER PROTEIN"/>
    <property type="match status" value="1"/>
</dbReference>
<keyword evidence="6" id="KW-0238">DNA-binding</keyword>
<evidence type="ECO:0000313" key="10">
    <source>
        <dbReference type="EMBL" id="KAA0203154.1"/>
    </source>
</evidence>
<dbReference type="FunFam" id="3.30.160.60:FF:000045">
    <property type="entry name" value="ZFP69 zinc finger protein B"/>
    <property type="match status" value="1"/>
</dbReference>
<dbReference type="SMART" id="SM00355">
    <property type="entry name" value="ZnF_C2H2"/>
    <property type="match status" value="3"/>
</dbReference>
<sequence>MINGYILQAKNAMKEFVCTECPRSFYRRIHFRDHMRMHTRERPYSCEVCHKRFIWRDSVKKHMETHITAAKYSCRLCGKWFRWLQGIRQHLQQQHKLKKCDVEAQVLNGGPTKYKKL</sequence>
<evidence type="ECO:0000256" key="3">
    <source>
        <dbReference type="ARBA" id="ARBA00022737"/>
    </source>
</evidence>
<reference evidence="10" key="2">
    <citation type="journal article" date="2018" name="Environ. Sci. Technol.">
        <title>The Toxicogenome of Hyalella azteca: A Model for Sediment Ecotoxicology and Evolutionary Toxicology.</title>
        <authorList>
            <person name="Poynton H.C."/>
            <person name="Hasenbein S."/>
            <person name="Benoit J.B."/>
            <person name="Sepulveda M.S."/>
            <person name="Poelchau M.F."/>
            <person name="Hughes D.S.T."/>
            <person name="Murali S.C."/>
            <person name="Chen S."/>
            <person name="Glastad K.M."/>
            <person name="Goodisman M.A.D."/>
            <person name="Werren J.H."/>
            <person name="Vineis J.H."/>
            <person name="Bowen J.L."/>
            <person name="Friedrich M."/>
            <person name="Jones J."/>
            <person name="Robertson H.M."/>
            <person name="Feyereisen R."/>
            <person name="Mechler-Hickson A."/>
            <person name="Mathers N."/>
            <person name="Lee C.E."/>
            <person name="Colbourne J.K."/>
            <person name="Biales A."/>
            <person name="Johnston J.S."/>
            <person name="Wellborn G.A."/>
            <person name="Rosendale A.J."/>
            <person name="Cridge A.G."/>
            <person name="Munoz-Torres M.C."/>
            <person name="Bain P.A."/>
            <person name="Manny A.R."/>
            <person name="Major K.M."/>
            <person name="Lambert F.N."/>
            <person name="Vulpe C.D."/>
            <person name="Tuck P."/>
            <person name="Blalock B.J."/>
            <person name="Lin Y.Y."/>
            <person name="Smith M.E."/>
            <person name="Ochoa-Acuna H."/>
            <person name="Chen M.M."/>
            <person name="Childers C.P."/>
            <person name="Qu J."/>
            <person name="Dugan S."/>
            <person name="Lee S.L."/>
            <person name="Chao H."/>
            <person name="Dinh H."/>
            <person name="Han Y."/>
            <person name="Doddapaneni H."/>
            <person name="Worley K.C."/>
            <person name="Muzny D.M."/>
            <person name="Gibbs R.A."/>
            <person name="Richards S."/>
        </authorList>
    </citation>
    <scope>NUCLEOTIDE SEQUENCE</scope>
    <source>
        <strain evidence="10">HAZT.00-mixed</strain>
        <tissue evidence="10">Whole organism</tissue>
    </source>
</reference>
<reference evidence="10" key="3">
    <citation type="submission" date="2019-06" db="EMBL/GenBank/DDBJ databases">
        <authorList>
            <person name="Poynton C."/>
            <person name="Hasenbein S."/>
            <person name="Benoit J.B."/>
            <person name="Sepulveda M.S."/>
            <person name="Poelchau M.F."/>
            <person name="Murali S.C."/>
            <person name="Chen S."/>
            <person name="Glastad K.M."/>
            <person name="Werren J.H."/>
            <person name="Vineis J.H."/>
            <person name="Bowen J.L."/>
            <person name="Friedrich M."/>
            <person name="Jones J."/>
            <person name="Robertson H.M."/>
            <person name="Feyereisen R."/>
            <person name="Mechler-Hickson A."/>
            <person name="Mathers N."/>
            <person name="Lee C.E."/>
            <person name="Colbourne J.K."/>
            <person name="Biales A."/>
            <person name="Johnston J.S."/>
            <person name="Wellborn G.A."/>
            <person name="Rosendale A.J."/>
            <person name="Cridge A.G."/>
            <person name="Munoz-Torres M.C."/>
            <person name="Bain P.A."/>
            <person name="Manny A.R."/>
            <person name="Major K.M."/>
            <person name="Lambert F.N."/>
            <person name="Vulpe C.D."/>
            <person name="Tuck P."/>
            <person name="Blalock B.J."/>
            <person name="Lin Y.-Y."/>
            <person name="Smith M.E."/>
            <person name="Ochoa-Acuna H."/>
            <person name="Chen M.-J.M."/>
            <person name="Childers C.P."/>
            <person name="Qu J."/>
            <person name="Dugan S."/>
            <person name="Lee S.L."/>
            <person name="Chao H."/>
            <person name="Dinh H."/>
            <person name="Han Y."/>
            <person name="Doddapaneni H."/>
            <person name="Worley K.C."/>
            <person name="Muzny D.M."/>
            <person name="Gibbs R.A."/>
            <person name="Richards S."/>
        </authorList>
    </citation>
    <scope>NUCLEOTIDE SEQUENCE</scope>
    <source>
        <strain evidence="10">HAZT.00-mixed</strain>
        <tissue evidence="10">Whole organism</tissue>
    </source>
</reference>
<feature type="domain" description="C2H2-type" evidence="9">
    <location>
        <begin position="16"/>
        <end position="43"/>
    </location>
</feature>
<evidence type="ECO:0000259" key="9">
    <source>
        <dbReference type="PROSITE" id="PS50157"/>
    </source>
</evidence>